<dbReference type="AlphaFoldDB" id="A0A815PR07"/>
<dbReference type="EMBL" id="CAJNOT010004990">
    <property type="protein sequence ID" value="CAF1452162.1"/>
    <property type="molecule type" value="Genomic_DNA"/>
</dbReference>
<reference evidence="2" key="1">
    <citation type="submission" date="2021-02" db="EMBL/GenBank/DDBJ databases">
        <authorList>
            <person name="Nowell W R."/>
        </authorList>
    </citation>
    <scope>NUCLEOTIDE SEQUENCE</scope>
</reference>
<gene>
    <name evidence="2" type="ORF">ZHD862_LOCUS35315</name>
</gene>
<dbReference type="PROSITE" id="PS51412">
    <property type="entry name" value="MACPF_2"/>
    <property type="match status" value="1"/>
</dbReference>
<dbReference type="Pfam" id="PF01823">
    <property type="entry name" value="MACPF"/>
    <property type="match status" value="1"/>
</dbReference>
<evidence type="ECO:0000313" key="3">
    <source>
        <dbReference type="Proteomes" id="UP000663864"/>
    </source>
</evidence>
<evidence type="ECO:0000313" key="2">
    <source>
        <dbReference type="EMBL" id="CAF1452162.1"/>
    </source>
</evidence>
<feature type="domain" description="MACPF" evidence="1">
    <location>
        <begin position="43"/>
        <end position="349"/>
    </location>
</feature>
<comment type="caution">
    <text evidence="2">The sequence shown here is derived from an EMBL/GenBank/DDBJ whole genome shotgun (WGS) entry which is preliminary data.</text>
</comment>
<proteinExistence type="predicted"/>
<dbReference type="InterPro" id="IPR020864">
    <property type="entry name" value="MACPF"/>
</dbReference>
<dbReference type="Proteomes" id="UP000663864">
    <property type="component" value="Unassembled WGS sequence"/>
</dbReference>
<sequence length="544" mass="61414">MLVARSVLCPIIGFSGSFCPGEQWEPDTNDTLANSSVTLQDEVQHQRRELRSVVLPLPWVVGMGIDIGTGDILLPVLELTNNIRKQWTDVESGQIFYIPNEVEITKASVEDSGVSVRIFDTENELVDTWLRGYAEGGWSGGQFARTKNISHVFDLYFKDNQATSISQNVKVLYTVTVPDSKLKLNRYAQQAINQLTPRYDETLYNNFLDVWGTHITVSNKVGGMTEQQVQFKKCLLDTTDFTDGISLSLLENNLKQELVNERPCIQHYYWQRRRKLVDHRIGGDVLMINDTFKWEQTIVFAPALLSIVKYIPWYKLIPNGAIKDNLERAIKTRVQQMTLARQQEAEQIRVTRANMQLEAKIIYGYFINGVMNYVVNDGNIVLNGSDQCGAGIVSSTDLLTMCTVCSYKLGACSIAVIYRDGKNVVEITSEVPVVYERNRSTGSFRIVARRQIGYILNNIIGDQNGIQFENYDVEGNWVHSGCSIIDNRCIAQSTALDTVADIKKVYLCSGCTLQCNGQTSCNCICPIYERDPQTDIFQPYCRKA</sequence>
<name>A0A815PR07_9BILA</name>
<evidence type="ECO:0000259" key="1">
    <source>
        <dbReference type="PROSITE" id="PS51412"/>
    </source>
</evidence>
<protein>
    <recommendedName>
        <fullName evidence="1">MACPF domain-containing protein</fullName>
    </recommendedName>
</protein>
<accession>A0A815PR07</accession>
<organism evidence="2 3">
    <name type="scientific">Rotaria sordida</name>
    <dbReference type="NCBI Taxonomy" id="392033"/>
    <lineage>
        <taxon>Eukaryota</taxon>
        <taxon>Metazoa</taxon>
        <taxon>Spiralia</taxon>
        <taxon>Gnathifera</taxon>
        <taxon>Rotifera</taxon>
        <taxon>Eurotatoria</taxon>
        <taxon>Bdelloidea</taxon>
        <taxon>Philodinida</taxon>
        <taxon>Philodinidae</taxon>
        <taxon>Rotaria</taxon>
    </lineage>
</organism>
<dbReference type="SMART" id="SM00457">
    <property type="entry name" value="MACPF"/>
    <property type="match status" value="1"/>
</dbReference>